<dbReference type="PROSITE" id="PS51742">
    <property type="entry name" value="PPC"/>
    <property type="match status" value="1"/>
</dbReference>
<dbReference type="SUPFAM" id="SSF117856">
    <property type="entry name" value="AF0104/ALDC/Ptd012-like"/>
    <property type="match status" value="1"/>
</dbReference>
<sequence length="148" mass="15928">MKTTKLPSDGEAVFVVIGEPGEDAFQLLSDFAKSNQLSAAQITGVGAFKRATVGWFDRDAKDYRHIPVDQQCELLSLVGDIALADNGPQVHAHVVLGLPDGTTRGGHLLSAEVWPTLEVIIRETPAALRKTSHPDLGLALIDPDRTNH</sequence>
<dbReference type="RefSeq" id="WP_043123459.1">
    <property type="nucleotide sequence ID" value="NZ_JTDL01000109.1"/>
</dbReference>
<name>A0A0B2AI19_9MICC</name>
<dbReference type="PANTHER" id="PTHR34988:SF1">
    <property type="entry name" value="DNA-BINDING PROTEIN"/>
    <property type="match status" value="1"/>
</dbReference>
<feature type="domain" description="PPC" evidence="1">
    <location>
        <begin position="7"/>
        <end position="144"/>
    </location>
</feature>
<evidence type="ECO:0000259" key="1">
    <source>
        <dbReference type="PROSITE" id="PS51742"/>
    </source>
</evidence>
<dbReference type="InterPro" id="IPR005175">
    <property type="entry name" value="PPC_dom"/>
</dbReference>
<comment type="caution">
    <text evidence="2">The sequence shown here is derived from an EMBL/GenBank/DDBJ whole genome shotgun (WGS) entry which is preliminary data.</text>
</comment>
<dbReference type="Pfam" id="PF03479">
    <property type="entry name" value="PCC"/>
    <property type="match status" value="1"/>
</dbReference>
<organism evidence="2 3">
    <name type="scientific">Sinomonas humi</name>
    <dbReference type="NCBI Taxonomy" id="1338436"/>
    <lineage>
        <taxon>Bacteria</taxon>
        <taxon>Bacillati</taxon>
        <taxon>Actinomycetota</taxon>
        <taxon>Actinomycetes</taxon>
        <taxon>Micrococcales</taxon>
        <taxon>Micrococcaceae</taxon>
        <taxon>Sinomonas</taxon>
    </lineage>
</organism>
<proteinExistence type="predicted"/>
<reference evidence="2 3" key="1">
    <citation type="submission" date="2014-09" db="EMBL/GenBank/DDBJ databases">
        <title>Genome sequence of Sinomonas sp. MUSC 117.</title>
        <authorList>
            <person name="Lee L.-H."/>
        </authorList>
    </citation>
    <scope>NUCLEOTIDE SEQUENCE [LARGE SCALE GENOMIC DNA]</scope>
    <source>
        <strain evidence="2 3">MUSC 117</strain>
    </source>
</reference>
<dbReference type="STRING" id="1338436.LK10_10800"/>
<evidence type="ECO:0000313" key="3">
    <source>
        <dbReference type="Proteomes" id="UP000030982"/>
    </source>
</evidence>
<dbReference type="EMBL" id="JTDL01000109">
    <property type="protein sequence ID" value="KHL02898.1"/>
    <property type="molecule type" value="Genomic_DNA"/>
</dbReference>
<dbReference type="CDD" id="cd11378">
    <property type="entry name" value="DUF296"/>
    <property type="match status" value="1"/>
</dbReference>
<dbReference type="OrthoDB" id="9798999at2"/>
<accession>A0A0B2AI19</accession>
<keyword evidence="3" id="KW-1185">Reference proteome</keyword>
<dbReference type="PANTHER" id="PTHR34988">
    <property type="entry name" value="PROTEIN, PUTATIVE-RELATED"/>
    <property type="match status" value="1"/>
</dbReference>
<dbReference type="AlphaFoldDB" id="A0A0B2AI19"/>
<dbReference type="Gene3D" id="3.30.1330.80">
    <property type="entry name" value="Hypothetical protein, similar to alpha- acetolactate decarboxylase, domain 2"/>
    <property type="match status" value="1"/>
</dbReference>
<dbReference type="Proteomes" id="UP000030982">
    <property type="component" value="Unassembled WGS sequence"/>
</dbReference>
<keyword evidence="2" id="KW-0238">DNA-binding</keyword>
<gene>
    <name evidence="2" type="ORF">LK10_10800</name>
</gene>
<evidence type="ECO:0000313" key="2">
    <source>
        <dbReference type="EMBL" id="KHL02898.1"/>
    </source>
</evidence>
<dbReference type="InterPro" id="IPR025707">
    <property type="entry name" value="DNA_bp_PD1"/>
</dbReference>
<dbReference type="GO" id="GO:0003677">
    <property type="term" value="F:DNA binding"/>
    <property type="evidence" value="ECO:0007669"/>
    <property type="project" value="UniProtKB-KW"/>
</dbReference>
<dbReference type="PIRSF" id="PIRSF016702">
    <property type="entry name" value="DNA_bp_PD1"/>
    <property type="match status" value="1"/>
</dbReference>
<protein>
    <submittedName>
        <fullName evidence="2">DNA-binding protein with PD1-like DNA-binding motif</fullName>
    </submittedName>
</protein>